<reference evidence="7 8" key="1">
    <citation type="submission" date="2018-08" db="EMBL/GenBank/DDBJ databases">
        <title>Paraburkholderia sp. DHOM06 isolated from forest soil.</title>
        <authorList>
            <person name="Gao Z.-H."/>
            <person name="Qiu L.-H."/>
        </authorList>
    </citation>
    <scope>NUCLEOTIDE SEQUENCE [LARGE SCALE GENOMIC DNA]</scope>
    <source>
        <strain evidence="7 8">DHOM06</strain>
    </source>
</reference>
<dbReference type="InterPro" id="IPR004960">
    <property type="entry name" value="LipA_acyltrans"/>
</dbReference>
<dbReference type="PANTHER" id="PTHR30606:SF9">
    <property type="entry name" value="LIPID A BIOSYNTHESIS LAUROYLTRANSFERASE"/>
    <property type="match status" value="1"/>
</dbReference>
<comment type="caution">
    <text evidence="7">The sequence shown here is derived from an EMBL/GenBank/DDBJ whole genome shotgun (WGS) entry which is preliminary data.</text>
</comment>
<evidence type="ECO:0000256" key="6">
    <source>
        <dbReference type="ARBA" id="ARBA00023315"/>
    </source>
</evidence>
<dbReference type="OrthoDB" id="9808633at2"/>
<evidence type="ECO:0000256" key="4">
    <source>
        <dbReference type="ARBA" id="ARBA00022679"/>
    </source>
</evidence>
<keyword evidence="6" id="KW-0012">Acyltransferase</keyword>
<proteinExistence type="predicted"/>
<dbReference type="GO" id="GO:0009247">
    <property type="term" value="P:glycolipid biosynthetic process"/>
    <property type="evidence" value="ECO:0007669"/>
    <property type="project" value="UniProtKB-ARBA"/>
</dbReference>
<name>A0A3D8JVT4_9BURK</name>
<evidence type="ECO:0000256" key="2">
    <source>
        <dbReference type="ARBA" id="ARBA00022475"/>
    </source>
</evidence>
<dbReference type="RefSeq" id="WP_115535948.1">
    <property type="nucleotide sequence ID" value="NZ_QRGA01000014.1"/>
</dbReference>
<dbReference type="GO" id="GO:0005886">
    <property type="term" value="C:plasma membrane"/>
    <property type="evidence" value="ECO:0007669"/>
    <property type="project" value="UniProtKB-SubCell"/>
</dbReference>
<dbReference type="Proteomes" id="UP000256838">
    <property type="component" value="Unassembled WGS sequence"/>
</dbReference>
<dbReference type="GO" id="GO:0016746">
    <property type="term" value="F:acyltransferase activity"/>
    <property type="evidence" value="ECO:0007669"/>
    <property type="project" value="UniProtKB-KW"/>
</dbReference>
<comment type="subcellular location">
    <subcellularLocation>
        <location evidence="1">Cell inner membrane</location>
    </subcellularLocation>
</comment>
<dbReference type="PANTHER" id="PTHR30606">
    <property type="entry name" value="LIPID A BIOSYNTHESIS LAUROYL ACYLTRANSFERASE"/>
    <property type="match status" value="1"/>
</dbReference>
<keyword evidence="8" id="KW-1185">Reference proteome</keyword>
<dbReference type="CDD" id="cd07984">
    <property type="entry name" value="LPLAT_LABLAT-like"/>
    <property type="match status" value="1"/>
</dbReference>
<protein>
    <submittedName>
        <fullName evidence="7">Acyl-CoA synthetase</fullName>
    </submittedName>
</protein>
<evidence type="ECO:0000313" key="7">
    <source>
        <dbReference type="EMBL" id="RDU96501.1"/>
    </source>
</evidence>
<evidence type="ECO:0000256" key="1">
    <source>
        <dbReference type="ARBA" id="ARBA00004533"/>
    </source>
</evidence>
<dbReference type="AlphaFoldDB" id="A0A3D8JVT4"/>
<evidence type="ECO:0000256" key="3">
    <source>
        <dbReference type="ARBA" id="ARBA00022519"/>
    </source>
</evidence>
<keyword evidence="4" id="KW-0808">Transferase</keyword>
<evidence type="ECO:0000313" key="8">
    <source>
        <dbReference type="Proteomes" id="UP000256838"/>
    </source>
</evidence>
<dbReference type="EMBL" id="QRGA01000014">
    <property type="protein sequence ID" value="RDU96501.1"/>
    <property type="molecule type" value="Genomic_DNA"/>
</dbReference>
<keyword evidence="3" id="KW-0997">Cell inner membrane</keyword>
<keyword evidence="5" id="KW-0472">Membrane</keyword>
<gene>
    <name evidence="7" type="ORF">DWV00_23180</name>
</gene>
<keyword evidence="2" id="KW-1003">Cell membrane</keyword>
<dbReference type="InterPro" id="IPR014548">
    <property type="entry name" value="Ac_Trasf"/>
</dbReference>
<accession>A0A3D8JVT4</accession>
<organism evidence="7 8">
    <name type="scientific">Trinickia dinghuensis</name>
    <dbReference type="NCBI Taxonomy" id="2291023"/>
    <lineage>
        <taxon>Bacteria</taxon>
        <taxon>Pseudomonadati</taxon>
        <taxon>Pseudomonadota</taxon>
        <taxon>Betaproteobacteria</taxon>
        <taxon>Burkholderiales</taxon>
        <taxon>Burkholderiaceae</taxon>
        <taxon>Trinickia</taxon>
    </lineage>
</organism>
<dbReference type="PIRSF" id="PIRSF028561">
    <property type="entry name" value="Ac_Trasf"/>
    <property type="match status" value="1"/>
</dbReference>
<evidence type="ECO:0000256" key="5">
    <source>
        <dbReference type="ARBA" id="ARBA00023136"/>
    </source>
</evidence>
<sequence length="332" mass="37480">MSTQTPPDRSIWAQREERSNFAALRAMTWVSLRLGRPFGRVLLRGIVLYYLLFAPAARRASRAYLTRVLGRRAHWRDVYRHLFVFGATIHDRVYLLNERFDMFDIRVEGGQLVDAALAGERGALLIGAHFGSFEVLRAIGRTRPHLRVAIMMYEENARNVNAALATVNPAVKQDVIRLGRPEAMLEAREYLDGGAMIGMLADRTLRQDGGDTLLPLEFLGARVGFPLGPMRMAAMLKRPVIFLTGVYRGGNRYDVHFEALADFSDTARGDRAAQVEAAVERYAALLEKHCRNAPYNWFNFFDFWRESAETASGERQRVPANAATHLPLGKDL</sequence>
<dbReference type="Pfam" id="PF03279">
    <property type="entry name" value="Lip_A_acyltrans"/>
    <property type="match status" value="1"/>
</dbReference>